<proteinExistence type="predicted"/>
<keyword evidence="3" id="KW-1185">Reference proteome</keyword>
<gene>
    <name evidence="2" type="ORF">GCM10007384_37860</name>
</gene>
<feature type="domain" description="MOSC" evidence="1">
    <location>
        <begin position="28"/>
        <end position="163"/>
    </location>
</feature>
<organism evidence="2 3">
    <name type="scientific">Aquimarina muelleri</name>
    <dbReference type="NCBI Taxonomy" id="279356"/>
    <lineage>
        <taxon>Bacteria</taxon>
        <taxon>Pseudomonadati</taxon>
        <taxon>Bacteroidota</taxon>
        <taxon>Flavobacteriia</taxon>
        <taxon>Flavobacteriales</taxon>
        <taxon>Flavobacteriaceae</taxon>
        <taxon>Aquimarina</taxon>
    </lineage>
</organism>
<dbReference type="PROSITE" id="PS51340">
    <property type="entry name" value="MOSC"/>
    <property type="match status" value="1"/>
</dbReference>
<dbReference type="Gene3D" id="2.40.33.20">
    <property type="entry name" value="PK beta-barrel domain-like"/>
    <property type="match status" value="1"/>
</dbReference>
<accession>A0A918JYC8</accession>
<evidence type="ECO:0000313" key="2">
    <source>
        <dbReference type="EMBL" id="GGX33629.1"/>
    </source>
</evidence>
<dbReference type="InterPro" id="IPR005302">
    <property type="entry name" value="MoCF_Sase_C"/>
</dbReference>
<protein>
    <submittedName>
        <fullName evidence="2">Molybdenum cofactor biosysynthesis protein</fullName>
    </submittedName>
</protein>
<name>A0A918JYC8_9FLAO</name>
<reference evidence="2 3" key="1">
    <citation type="journal article" date="2014" name="Int. J. Syst. Evol. Microbiol.">
        <title>Complete genome sequence of Corynebacterium casei LMG S-19264T (=DSM 44701T), isolated from a smear-ripened cheese.</title>
        <authorList>
            <consortium name="US DOE Joint Genome Institute (JGI-PGF)"/>
            <person name="Walter F."/>
            <person name="Albersmeier A."/>
            <person name="Kalinowski J."/>
            <person name="Ruckert C."/>
        </authorList>
    </citation>
    <scope>NUCLEOTIDE SEQUENCE [LARGE SCALE GENOMIC DNA]</scope>
    <source>
        <strain evidence="2 3">KCTC 12285</strain>
    </source>
</reference>
<dbReference type="AlphaFoldDB" id="A0A918JYC8"/>
<dbReference type="InterPro" id="IPR011037">
    <property type="entry name" value="Pyrv_Knase-like_insert_dom_sf"/>
</dbReference>
<dbReference type="InterPro" id="IPR052353">
    <property type="entry name" value="Benzoxazolinone_Detox_Enz"/>
</dbReference>
<dbReference type="RefSeq" id="WP_027413835.1">
    <property type="nucleotide sequence ID" value="NZ_BMWS01000041.1"/>
</dbReference>
<comment type="caution">
    <text evidence="2">The sequence shown here is derived from an EMBL/GenBank/DDBJ whole genome shotgun (WGS) entry which is preliminary data.</text>
</comment>
<dbReference type="GO" id="GO:0030151">
    <property type="term" value="F:molybdenum ion binding"/>
    <property type="evidence" value="ECO:0007669"/>
    <property type="project" value="InterPro"/>
</dbReference>
<dbReference type="GO" id="GO:0003824">
    <property type="term" value="F:catalytic activity"/>
    <property type="evidence" value="ECO:0007669"/>
    <property type="project" value="InterPro"/>
</dbReference>
<dbReference type="Proteomes" id="UP000601108">
    <property type="component" value="Unassembled WGS sequence"/>
</dbReference>
<sequence>MKVISTNIGEPKTVLWKGKEIKTGIYKYPIDSPIYLGKEDVQNDHVIDRRYHGGVDKACYLYAADHYAYWKIKYPDLEWNYGMFGENITVEGFDEKNIKIGSLYRLGNAIIQISRTRQPCFKLGIRFGDQTMVKNFIDSFKSGVYVRVVESGKVSVGDTFVLENENHDGITVTELNILRFHYNEKEHGDLIKKALFDLSITEEDKKYFRKKV</sequence>
<dbReference type="PANTHER" id="PTHR30212">
    <property type="entry name" value="PROTEIN YIIM"/>
    <property type="match status" value="1"/>
</dbReference>
<evidence type="ECO:0000259" key="1">
    <source>
        <dbReference type="PROSITE" id="PS51340"/>
    </source>
</evidence>
<dbReference type="GO" id="GO:0030170">
    <property type="term" value="F:pyridoxal phosphate binding"/>
    <property type="evidence" value="ECO:0007669"/>
    <property type="project" value="InterPro"/>
</dbReference>
<dbReference type="Pfam" id="PF03473">
    <property type="entry name" value="MOSC"/>
    <property type="match status" value="1"/>
</dbReference>
<dbReference type="EMBL" id="BMWS01000041">
    <property type="protein sequence ID" value="GGX33629.1"/>
    <property type="molecule type" value="Genomic_DNA"/>
</dbReference>
<dbReference type="SUPFAM" id="SSF50800">
    <property type="entry name" value="PK beta-barrel domain-like"/>
    <property type="match status" value="1"/>
</dbReference>
<evidence type="ECO:0000313" key="3">
    <source>
        <dbReference type="Proteomes" id="UP000601108"/>
    </source>
</evidence>
<dbReference type="PANTHER" id="PTHR30212:SF2">
    <property type="entry name" value="PROTEIN YIIM"/>
    <property type="match status" value="1"/>
</dbReference>